<sequence>MPEPASDKLHIVMLGDGTVLKLADADIPNPPAISFVNNISQLNSMWDDHMVHWRGESVMNIQGHPIALEYWPLLYCYSRDHQWKDTKSKWTDWWVSAYVVECYREGTKAQFWEEFSADGKCMTYTVIVQKLCAKRKMALAAAVEHACKEYGDKFNDLFTYWKGGEEHVMVKPSAVAK</sequence>
<organism evidence="1 2">
    <name type="scientific">Suillus discolor</name>
    <dbReference type="NCBI Taxonomy" id="1912936"/>
    <lineage>
        <taxon>Eukaryota</taxon>
        <taxon>Fungi</taxon>
        <taxon>Dikarya</taxon>
        <taxon>Basidiomycota</taxon>
        <taxon>Agaricomycotina</taxon>
        <taxon>Agaricomycetes</taxon>
        <taxon>Agaricomycetidae</taxon>
        <taxon>Boletales</taxon>
        <taxon>Suillineae</taxon>
        <taxon>Suillaceae</taxon>
        <taxon>Suillus</taxon>
    </lineage>
</organism>
<evidence type="ECO:0000313" key="2">
    <source>
        <dbReference type="Proteomes" id="UP000823399"/>
    </source>
</evidence>
<dbReference type="OrthoDB" id="3210866at2759"/>
<protein>
    <submittedName>
        <fullName evidence="1">Uncharacterized protein</fullName>
    </submittedName>
</protein>
<reference evidence="1" key="1">
    <citation type="journal article" date="2020" name="New Phytol.">
        <title>Comparative genomics reveals dynamic genome evolution in host specialist ectomycorrhizal fungi.</title>
        <authorList>
            <person name="Lofgren L.A."/>
            <person name="Nguyen N.H."/>
            <person name="Vilgalys R."/>
            <person name="Ruytinx J."/>
            <person name="Liao H.L."/>
            <person name="Branco S."/>
            <person name="Kuo A."/>
            <person name="LaButti K."/>
            <person name="Lipzen A."/>
            <person name="Andreopoulos W."/>
            <person name="Pangilinan J."/>
            <person name="Riley R."/>
            <person name="Hundley H."/>
            <person name="Na H."/>
            <person name="Barry K."/>
            <person name="Grigoriev I.V."/>
            <person name="Stajich J.E."/>
            <person name="Kennedy P.G."/>
        </authorList>
    </citation>
    <scope>NUCLEOTIDE SEQUENCE</scope>
    <source>
        <strain evidence="1">FC423</strain>
    </source>
</reference>
<accession>A0A9P7FDR2</accession>
<dbReference type="Proteomes" id="UP000823399">
    <property type="component" value="Unassembled WGS sequence"/>
</dbReference>
<dbReference type="GeneID" id="64693216"/>
<comment type="caution">
    <text evidence="1">The sequence shown here is derived from an EMBL/GenBank/DDBJ whole genome shotgun (WGS) entry which is preliminary data.</text>
</comment>
<dbReference type="AlphaFoldDB" id="A0A9P7FDR2"/>
<evidence type="ECO:0000313" key="1">
    <source>
        <dbReference type="EMBL" id="KAG2115289.1"/>
    </source>
</evidence>
<dbReference type="EMBL" id="JABBWM010000008">
    <property type="protein sequence ID" value="KAG2115289.1"/>
    <property type="molecule type" value="Genomic_DNA"/>
</dbReference>
<name>A0A9P7FDR2_9AGAM</name>
<proteinExistence type="predicted"/>
<dbReference type="RefSeq" id="XP_041297006.1">
    <property type="nucleotide sequence ID" value="XM_041430957.1"/>
</dbReference>
<gene>
    <name evidence="1" type="ORF">F5147DRAFT_569635</name>
</gene>
<keyword evidence="2" id="KW-1185">Reference proteome</keyword>